<evidence type="ECO:0000313" key="1">
    <source>
        <dbReference type="EMBL" id="MCP1171241.1"/>
    </source>
</evidence>
<dbReference type="EMBL" id="JAMYWC010000001">
    <property type="protein sequence ID" value="MCP1171241.1"/>
    <property type="molecule type" value="Genomic_DNA"/>
</dbReference>
<dbReference type="Proteomes" id="UP001162793">
    <property type="component" value="Unassembled WGS sequence"/>
</dbReference>
<proteinExistence type="predicted"/>
<keyword evidence="2" id="KW-1185">Reference proteome</keyword>
<organism evidence="1 2">
    <name type="scientific">Ralstonia chuxiongensis</name>
    <dbReference type="NCBI Taxonomy" id="2957504"/>
    <lineage>
        <taxon>Bacteria</taxon>
        <taxon>Pseudomonadati</taxon>
        <taxon>Pseudomonadota</taxon>
        <taxon>Betaproteobacteria</taxon>
        <taxon>Burkholderiales</taxon>
        <taxon>Burkholderiaceae</taxon>
        <taxon>Ralstonia</taxon>
    </lineage>
</organism>
<gene>
    <name evidence="1" type="ORF">NKG59_02670</name>
</gene>
<comment type="caution">
    <text evidence="1">The sequence shown here is derived from an EMBL/GenBank/DDBJ whole genome shotgun (WGS) entry which is preliminary data.</text>
</comment>
<dbReference type="AlphaFoldDB" id="A0AA42BFK3"/>
<accession>A0AA42BFK3</accession>
<protein>
    <submittedName>
        <fullName evidence="1">Uncharacterized protein</fullName>
    </submittedName>
</protein>
<evidence type="ECO:0000313" key="2">
    <source>
        <dbReference type="Proteomes" id="UP001162793"/>
    </source>
</evidence>
<dbReference type="RefSeq" id="WP_253534982.1">
    <property type="nucleotide sequence ID" value="NZ_JAMYWC010000001.1"/>
</dbReference>
<name>A0AA42BFK3_9RALS</name>
<reference evidence="2" key="1">
    <citation type="journal article" date="2023" name="Front. Microbiol.">
        <title>Ralstonia chuxiongensis sp. nov., Ralstonia mojiangensis sp. nov., and Ralstonia soli sp. nov., isolated from tobacco fields, are three novel species in the family Burkholderiaceae.</title>
        <authorList>
            <person name="Lu C.H."/>
            <person name="Zhang Y.Y."/>
            <person name="Jiang N."/>
            <person name="Chen W."/>
            <person name="Shao X."/>
            <person name="Zhao Z.M."/>
            <person name="Lu W.L."/>
            <person name="Hu X."/>
            <person name="Xi Y.X."/>
            <person name="Zou S.Y."/>
            <person name="Wei Q.J."/>
            <person name="Lin Z.L."/>
            <person name="Gong L."/>
            <person name="Gai X.T."/>
            <person name="Zhang L.Q."/>
            <person name="Li J.Y."/>
            <person name="Jin Y."/>
            <person name="Xia Z.Y."/>
        </authorList>
    </citation>
    <scope>NUCLEOTIDE SEQUENCE [LARGE SCALE GENOMIC DNA]</scope>
    <source>
        <strain evidence="2">21YRMH01-3</strain>
    </source>
</reference>
<sequence length="182" mass="19151">MRALSARFEKTDAGRREIATRNGALSRSSRALLIMVDGHATGEDLAVRAGQLGLEAQAVFELMQAGLIQSATDVAGEPVFVQVAEPQPEASTAPKAGAPAAPARKRSLAAARMYLMDIAARTFSSAEHPIRQRLVEATDRASVESAFDALLAALREATSASMVEQVEVSFRGFLPAEEGAAG</sequence>